<evidence type="ECO:0000313" key="2">
    <source>
        <dbReference type="Proteomes" id="UP001236415"/>
    </source>
</evidence>
<gene>
    <name evidence="1" type="ORF">QPK24_04885</name>
</gene>
<dbReference type="Proteomes" id="UP001236415">
    <property type="component" value="Chromosome"/>
</dbReference>
<dbReference type="RefSeq" id="WP_285746636.1">
    <property type="nucleotide sequence ID" value="NZ_CP127162.1"/>
</dbReference>
<reference evidence="1 2" key="1">
    <citation type="submission" date="2023-06" db="EMBL/GenBank/DDBJ databases">
        <title>Paenibacillus polygonum sp. nov., an endophytic bacterium, isolated from Polygonum lapathifolium L. in Nanji Wetland National Nature Reserve, South of Poyang Lake, Jiangxi Province, China.</title>
        <authorList>
            <person name="Yu Z."/>
        </authorList>
    </citation>
    <scope>NUCLEOTIDE SEQUENCE [LARGE SCALE GENOMIC DNA]</scope>
    <source>
        <strain evidence="1 2">C31</strain>
    </source>
</reference>
<dbReference type="EMBL" id="CP127162">
    <property type="protein sequence ID" value="WIV20055.1"/>
    <property type="molecule type" value="Genomic_DNA"/>
</dbReference>
<sequence>MNQPIIVTFTNPNTVDGTMNQLLSYSRMKGKEIEVKSSLLENTFDLIMHGKKNEYIESVSNGLINIIEENPKKSVVAAQLSMVPAAQLTEKKTDIPVRNHLESLSRYMKEVLALVPKT</sequence>
<accession>A0ABY8X3E3</accession>
<keyword evidence="2" id="KW-1185">Reference proteome</keyword>
<evidence type="ECO:0000313" key="1">
    <source>
        <dbReference type="EMBL" id="WIV20055.1"/>
    </source>
</evidence>
<proteinExistence type="predicted"/>
<protein>
    <submittedName>
        <fullName evidence="1">Uncharacterized protein</fullName>
    </submittedName>
</protein>
<organism evidence="1 2">
    <name type="scientific">Paenibacillus polygoni</name>
    <dbReference type="NCBI Taxonomy" id="3050112"/>
    <lineage>
        <taxon>Bacteria</taxon>
        <taxon>Bacillati</taxon>
        <taxon>Bacillota</taxon>
        <taxon>Bacilli</taxon>
        <taxon>Bacillales</taxon>
        <taxon>Paenibacillaceae</taxon>
        <taxon>Paenibacillus</taxon>
    </lineage>
</organism>
<name>A0ABY8X3E3_9BACL</name>